<sequence>MGAIYSSSVLTIIAAAGNSPEHGLPGVGGFARTAFPIPAATTIDPGPTIFWQDGSLRRDILESEWNQRGWTYQEALLSRRRLVFTDNEIYFQCHTMHAVESLQCLFLHRPGEYEVTCGQVCDQIFPSVRSNLGTSFWQRVNEYIRRRLSFEDDALNAFEGIIHAFKETDSSFQSIFGIPVSLCTEGVPDPLACLLNALTWTVKTEGWGYPRKRIYPLRRRRFPSWSWTDWKPAEDWPADRDLIKPSPWRCREIRPVVQVAFETLEGSIFPFQDEHAMVFALESENLLKPILRLAGWTFDMDIKFNSEKPRWGGTFLFEPRKVFSTTWLDYEVGLAKSLITAHEQLENEDLAIREIKCIALYTYHDRNWGHCCVLLVSRKPGTDSYERIGPLDLPFFNPGHNPEIWDEIGGFPGPDFCVANLAFEEIVLC</sequence>
<protein>
    <recommendedName>
        <fullName evidence="1">Heterokaryon incompatibility domain-containing protein</fullName>
    </recommendedName>
</protein>
<dbReference type="Pfam" id="PF06985">
    <property type="entry name" value="HET"/>
    <property type="match status" value="1"/>
</dbReference>
<dbReference type="PANTHER" id="PTHR33112:SF1">
    <property type="entry name" value="HETEROKARYON INCOMPATIBILITY DOMAIN-CONTAINING PROTEIN"/>
    <property type="match status" value="1"/>
</dbReference>
<dbReference type="AlphaFoldDB" id="A0AAJ0BCL8"/>
<accession>A0AAJ0BCL8</accession>
<dbReference type="InterPro" id="IPR010730">
    <property type="entry name" value="HET"/>
</dbReference>
<reference evidence="2" key="1">
    <citation type="submission" date="2023-06" db="EMBL/GenBank/DDBJ databases">
        <title>Genome-scale phylogeny and comparative genomics of the fungal order Sordariales.</title>
        <authorList>
            <consortium name="Lawrence Berkeley National Laboratory"/>
            <person name="Hensen N."/>
            <person name="Bonometti L."/>
            <person name="Westerberg I."/>
            <person name="Brannstrom I.O."/>
            <person name="Guillou S."/>
            <person name="Cros-Aarteil S."/>
            <person name="Calhoun S."/>
            <person name="Haridas S."/>
            <person name="Kuo A."/>
            <person name="Mondo S."/>
            <person name="Pangilinan J."/>
            <person name="Riley R."/>
            <person name="Labutti K."/>
            <person name="Andreopoulos B."/>
            <person name="Lipzen A."/>
            <person name="Chen C."/>
            <person name="Yanf M."/>
            <person name="Daum C."/>
            <person name="Ng V."/>
            <person name="Clum A."/>
            <person name="Steindorff A."/>
            <person name="Ohm R."/>
            <person name="Martin F."/>
            <person name="Silar P."/>
            <person name="Natvig D."/>
            <person name="Lalanne C."/>
            <person name="Gautier V."/>
            <person name="Ament-Velasquez S.L."/>
            <person name="Kruys A."/>
            <person name="Hutchinson M.I."/>
            <person name="Powell A.J."/>
            <person name="Barry K."/>
            <person name="Miller A.N."/>
            <person name="Grigoriev I.V."/>
            <person name="Debuchy R."/>
            <person name="Gladieux P."/>
            <person name="Thoren M.H."/>
            <person name="Johannesson H."/>
        </authorList>
    </citation>
    <scope>NUCLEOTIDE SEQUENCE</scope>
    <source>
        <strain evidence="2">PSN4</strain>
    </source>
</reference>
<dbReference type="PANTHER" id="PTHR33112">
    <property type="entry name" value="DOMAIN PROTEIN, PUTATIVE-RELATED"/>
    <property type="match status" value="1"/>
</dbReference>
<gene>
    <name evidence="2" type="ORF">QBC47DRAFT_383596</name>
</gene>
<proteinExistence type="predicted"/>
<name>A0AAJ0BCL8_9PEZI</name>
<feature type="domain" description="Heterokaryon incompatibility" evidence="1">
    <location>
        <begin position="1"/>
        <end position="74"/>
    </location>
</feature>
<evidence type="ECO:0000313" key="2">
    <source>
        <dbReference type="EMBL" id="KAK1754312.1"/>
    </source>
</evidence>
<evidence type="ECO:0000259" key="1">
    <source>
        <dbReference type="Pfam" id="PF06985"/>
    </source>
</evidence>
<dbReference type="Proteomes" id="UP001239445">
    <property type="component" value="Unassembled WGS sequence"/>
</dbReference>
<comment type="caution">
    <text evidence="2">The sequence shown here is derived from an EMBL/GenBank/DDBJ whole genome shotgun (WGS) entry which is preliminary data.</text>
</comment>
<evidence type="ECO:0000313" key="3">
    <source>
        <dbReference type="Proteomes" id="UP001239445"/>
    </source>
</evidence>
<keyword evidence="3" id="KW-1185">Reference proteome</keyword>
<organism evidence="2 3">
    <name type="scientific">Echria macrotheca</name>
    <dbReference type="NCBI Taxonomy" id="438768"/>
    <lineage>
        <taxon>Eukaryota</taxon>
        <taxon>Fungi</taxon>
        <taxon>Dikarya</taxon>
        <taxon>Ascomycota</taxon>
        <taxon>Pezizomycotina</taxon>
        <taxon>Sordariomycetes</taxon>
        <taxon>Sordariomycetidae</taxon>
        <taxon>Sordariales</taxon>
        <taxon>Schizotheciaceae</taxon>
        <taxon>Echria</taxon>
    </lineage>
</organism>
<dbReference type="EMBL" id="MU839835">
    <property type="protein sequence ID" value="KAK1754312.1"/>
    <property type="molecule type" value="Genomic_DNA"/>
</dbReference>